<dbReference type="InterPro" id="IPR025403">
    <property type="entry name" value="TgpA-like_C"/>
</dbReference>
<name>A0ABY7WJI2_9SPHI</name>
<evidence type="ECO:0000313" key="5">
    <source>
        <dbReference type="Proteomes" id="UP001221558"/>
    </source>
</evidence>
<dbReference type="Proteomes" id="UP001221558">
    <property type="component" value="Chromosome"/>
</dbReference>
<sequence length="270" mass="32037">MWSKLFVVLLWLSMVLSRCVAQDSLVQSMPPDSLVDLDDIEKEQVDDYMAEGYFDKVPYFEGVPAVDTTLFSQLSRAYKKQEFDYENENLEQIGFFKKIGNRLARWLGNLFPDTQYFNFADIVYNILAVAAVLLLVWILYRVIFSGKRLLHPNEEEASAQSEIKFVERNLMDVDLMRYIEEAKQQDDFAKAIRYLNLLNIQLLARKGYIHWRHSKSNVELIEEIEHRDIKAEFAQNVDLFNRIWYGNEPIDKDSYERLANYFLHFQTKWQ</sequence>
<proteinExistence type="predicted"/>
<dbReference type="EMBL" id="CP117880">
    <property type="protein sequence ID" value="WDF68548.1"/>
    <property type="molecule type" value="Genomic_DNA"/>
</dbReference>
<protein>
    <submittedName>
        <fullName evidence="4">DUF4129 domain-containing protein</fullName>
    </submittedName>
</protein>
<evidence type="ECO:0000256" key="1">
    <source>
        <dbReference type="SAM" id="Phobius"/>
    </source>
</evidence>
<reference evidence="4 5" key="1">
    <citation type="submission" date="2023-02" db="EMBL/GenBank/DDBJ databases">
        <title>Genome sequence of Sphingobacterium sp. KACC 22765.</title>
        <authorList>
            <person name="Kim S."/>
            <person name="Heo J."/>
            <person name="Kwon S.-W."/>
        </authorList>
    </citation>
    <scope>NUCLEOTIDE SEQUENCE [LARGE SCALE GENOMIC DNA]</scope>
    <source>
        <strain evidence="4 5">KACC 22765</strain>
    </source>
</reference>
<feature type="chain" id="PRO_5046211890" evidence="2">
    <location>
        <begin position="21"/>
        <end position="270"/>
    </location>
</feature>
<keyword evidence="5" id="KW-1185">Reference proteome</keyword>
<keyword evidence="2" id="KW-0732">Signal</keyword>
<keyword evidence="1" id="KW-0812">Transmembrane</keyword>
<feature type="signal peptide" evidence="2">
    <location>
        <begin position="1"/>
        <end position="20"/>
    </location>
</feature>
<gene>
    <name evidence="4" type="ORF">PQ465_19910</name>
</gene>
<keyword evidence="1" id="KW-0472">Membrane</keyword>
<dbReference type="RefSeq" id="WP_274267281.1">
    <property type="nucleotide sequence ID" value="NZ_CP117880.1"/>
</dbReference>
<feature type="domain" description="Protein-glutamine gamma-glutamyltransferase-like C-terminal" evidence="3">
    <location>
        <begin position="201"/>
        <end position="259"/>
    </location>
</feature>
<accession>A0ABY7WJI2</accession>
<organism evidence="4 5">
    <name type="scientific">Sphingobacterium oryzagri</name>
    <dbReference type="NCBI Taxonomy" id="3025669"/>
    <lineage>
        <taxon>Bacteria</taxon>
        <taxon>Pseudomonadati</taxon>
        <taxon>Bacteroidota</taxon>
        <taxon>Sphingobacteriia</taxon>
        <taxon>Sphingobacteriales</taxon>
        <taxon>Sphingobacteriaceae</taxon>
        <taxon>Sphingobacterium</taxon>
    </lineage>
</organism>
<evidence type="ECO:0000259" key="3">
    <source>
        <dbReference type="Pfam" id="PF13559"/>
    </source>
</evidence>
<evidence type="ECO:0000256" key="2">
    <source>
        <dbReference type="SAM" id="SignalP"/>
    </source>
</evidence>
<keyword evidence="1" id="KW-1133">Transmembrane helix</keyword>
<evidence type="ECO:0000313" key="4">
    <source>
        <dbReference type="EMBL" id="WDF68548.1"/>
    </source>
</evidence>
<feature type="transmembrane region" description="Helical" evidence="1">
    <location>
        <begin position="122"/>
        <end position="140"/>
    </location>
</feature>
<dbReference type="Pfam" id="PF13559">
    <property type="entry name" value="DUF4129"/>
    <property type="match status" value="1"/>
</dbReference>